<feature type="region of interest" description="Disordered" evidence="5">
    <location>
        <begin position="141"/>
        <end position="213"/>
    </location>
</feature>
<protein>
    <submittedName>
        <fullName evidence="7">ISX-like protein</fullName>
    </submittedName>
</protein>
<keyword evidence="2 3" id="KW-0539">Nucleus</keyword>
<keyword evidence="8" id="KW-1185">Reference proteome</keyword>
<dbReference type="SMART" id="SM00389">
    <property type="entry name" value="HOX"/>
    <property type="match status" value="1"/>
</dbReference>
<dbReference type="CDD" id="cd00086">
    <property type="entry name" value="homeodomain"/>
    <property type="match status" value="1"/>
</dbReference>
<accession>A0ABY7DH64</accession>
<dbReference type="Pfam" id="PF00046">
    <property type="entry name" value="Homeodomain"/>
    <property type="match status" value="1"/>
</dbReference>
<dbReference type="Gene3D" id="1.10.10.60">
    <property type="entry name" value="Homeodomain-like"/>
    <property type="match status" value="1"/>
</dbReference>
<proteinExistence type="predicted"/>
<feature type="domain" description="Homeobox" evidence="6">
    <location>
        <begin position="210"/>
        <end position="270"/>
    </location>
</feature>
<evidence type="ECO:0000256" key="2">
    <source>
        <dbReference type="ARBA" id="ARBA00023242"/>
    </source>
</evidence>
<keyword evidence="3 4" id="KW-0371">Homeobox</keyword>
<evidence type="ECO:0000256" key="5">
    <source>
        <dbReference type="SAM" id="MobiDB-lite"/>
    </source>
</evidence>
<evidence type="ECO:0000313" key="8">
    <source>
        <dbReference type="Proteomes" id="UP001164746"/>
    </source>
</evidence>
<dbReference type="InterPro" id="IPR050720">
    <property type="entry name" value="Engrailed_Homeobox_TFs"/>
</dbReference>
<feature type="compositionally biased region" description="Polar residues" evidence="5">
    <location>
        <begin position="180"/>
        <end position="194"/>
    </location>
</feature>
<dbReference type="PROSITE" id="PS50071">
    <property type="entry name" value="HOMEOBOX_2"/>
    <property type="match status" value="1"/>
</dbReference>
<comment type="subcellular location">
    <subcellularLocation>
        <location evidence="1 3 4">Nucleus</location>
    </subcellularLocation>
</comment>
<feature type="compositionally biased region" description="Low complexity" evidence="5">
    <location>
        <begin position="145"/>
        <end position="167"/>
    </location>
</feature>
<feature type="compositionally biased region" description="Basic and acidic residues" evidence="5">
    <location>
        <begin position="79"/>
        <end position="88"/>
    </location>
</feature>
<evidence type="ECO:0000259" key="6">
    <source>
        <dbReference type="PROSITE" id="PS50071"/>
    </source>
</evidence>
<dbReference type="PANTHER" id="PTHR24341">
    <property type="entry name" value="HOMEOBOX PROTEIN ENGRAILED"/>
    <property type="match status" value="1"/>
</dbReference>
<dbReference type="PANTHER" id="PTHR24341:SF6">
    <property type="entry name" value="HOMEOBOX PROTEIN INVECTED"/>
    <property type="match status" value="1"/>
</dbReference>
<feature type="compositionally biased region" description="Polar residues" evidence="5">
    <location>
        <begin position="334"/>
        <end position="358"/>
    </location>
</feature>
<organism evidence="7 8">
    <name type="scientific">Mya arenaria</name>
    <name type="common">Soft-shell clam</name>
    <dbReference type="NCBI Taxonomy" id="6604"/>
    <lineage>
        <taxon>Eukaryota</taxon>
        <taxon>Metazoa</taxon>
        <taxon>Spiralia</taxon>
        <taxon>Lophotrochozoa</taxon>
        <taxon>Mollusca</taxon>
        <taxon>Bivalvia</taxon>
        <taxon>Autobranchia</taxon>
        <taxon>Heteroconchia</taxon>
        <taxon>Euheterodonta</taxon>
        <taxon>Imparidentia</taxon>
        <taxon>Neoheterodontei</taxon>
        <taxon>Myida</taxon>
        <taxon>Myoidea</taxon>
        <taxon>Myidae</taxon>
        <taxon>Mya</taxon>
    </lineage>
</organism>
<evidence type="ECO:0000256" key="3">
    <source>
        <dbReference type="PROSITE-ProRule" id="PRU00108"/>
    </source>
</evidence>
<feature type="compositionally biased region" description="Basic and acidic residues" evidence="5">
    <location>
        <begin position="1"/>
        <end position="14"/>
    </location>
</feature>
<dbReference type="Proteomes" id="UP001164746">
    <property type="component" value="Chromosome 2"/>
</dbReference>
<gene>
    <name evidence="7" type="ORF">MAR_029293</name>
</gene>
<name>A0ABY7DH64_MYAAR</name>
<keyword evidence="3 4" id="KW-0238">DNA-binding</keyword>
<dbReference type="InterPro" id="IPR009057">
    <property type="entry name" value="Homeodomain-like_sf"/>
</dbReference>
<feature type="compositionally biased region" description="Basic and acidic residues" evidence="5">
    <location>
        <begin position="195"/>
        <end position="208"/>
    </location>
</feature>
<dbReference type="InterPro" id="IPR001356">
    <property type="entry name" value="HD"/>
</dbReference>
<dbReference type="SUPFAM" id="SSF46689">
    <property type="entry name" value="Homeodomain-like"/>
    <property type="match status" value="1"/>
</dbReference>
<evidence type="ECO:0000256" key="1">
    <source>
        <dbReference type="ARBA" id="ARBA00004123"/>
    </source>
</evidence>
<evidence type="ECO:0000313" key="7">
    <source>
        <dbReference type="EMBL" id="WAQ96603.1"/>
    </source>
</evidence>
<feature type="region of interest" description="Disordered" evidence="5">
    <location>
        <begin position="327"/>
        <end position="358"/>
    </location>
</feature>
<evidence type="ECO:0000256" key="4">
    <source>
        <dbReference type="RuleBase" id="RU000682"/>
    </source>
</evidence>
<feature type="region of interest" description="Disordered" evidence="5">
    <location>
        <begin position="78"/>
        <end position="106"/>
    </location>
</feature>
<sequence>MHEHILQSTRDHTEQQSYGGGYSALNELFPMKSSTVVPVHPAARTPDTDLLPLKPMSVSPVLPGTGLFTHNVTRMLSQTDEKGRREGQVRSTATHSLPPYSTPHFQSYRQTTFKQKMDKFDDDNLKGSEQLPTVDAAVMDSSMTSQGSISPHSSSSPSTSSLSGSRRSSPESDTDVARSPETSFTSPQLGSSSPENDHDISPETSREDRKKKKLVRTCYTNEQIQTLLKMFHDNPYPDSEQMEDIAQKFGVPDNKIKIWFQNKRARWRRRVNESVNSYPTGYMPMTPAMSSVIPFSYMTSGHMMAASSPQHVTAGYFNPWMQTNSISSNNNSSTQHPVNPAQSRLSPMSPSLSNHRYQSVSMTSGNVSSFSSAPIPYSIRTSPQQVMTSQFPSVTISPNNNSYLSSASLALAYPRPSSQKQMTSQVNASYQYNGQSASGYSGYTNPRAVN</sequence>
<reference evidence="7" key="1">
    <citation type="submission" date="2022-11" db="EMBL/GenBank/DDBJ databases">
        <title>Centuries of genome instability and evolution in soft-shell clam transmissible cancer (bioRxiv).</title>
        <authorList>
            <person name="Hart S.F.M."/>
            <person name="Yonemitsu M.A."/>
            <person name="Giersch R.M."/>
            <person name="Beal B.F."/>
            <person name="Arriagada G."/>
            <person name="Davis B.W."/>
            <person name="Ostrander E.A."/>
            <person name="Goff S.P."/>
            <person name="Metzger M.J."/>
        </authorList>
    </citation>
    <scope>NUCLEOTIDE SEQUENCE</scope>
    <source>
        <strain evidence="7">MELC-2E11</strain>
        <tissue evidence="7">Siphon/mantle</tissue>
    </source>
</reference>
<feature type="region of interest" description="Disordered" evidence="5">
    <location>
        <begin position="1"/>
        <end position="21"/>
    </location>
</feature>
<dbReference type="EMBL" id="CP111013">
    <property type="protein sequence ID" value="WAQ96603.1"/>
    <property type="molecule type" value="Genomic_DNA"/>
</dbReference>
<feature type="DNA-binding region" description="Homeobox" evidence="3">
    <location>
        <begin position="212"/>
        <end position="271"/>
    </location>
</feature>